<dbReference type="Pfam" id="PF02852">
    <property type="entry name" value="Pyr_redox_dim"/>
    <property type="match status" value="1"/>
</dbReference>
<dbReference type="PANTHER" id="PTHR43014">
    <property type="entry name" value="MERCURIC REDUCTASE"/>
    <property type="match status" value="1"/>
</dbReference>
<feature type="domain" description="Pyridine nucleotide-disulphide oxidoreductase dimerisation" evidence="5">
    <location>
        <begin position="345"/>
        <end position="448"/>
    </location>
</feature>
<comment type="caution">
    <text evidence="7">The sequence shown here is derived from an EMBL/GenBank/DDBJ whole genome shotgun (WGS) entry which is preliminary data.</text>
</comment>
<dbReference type="GO" id="GO:0016491">
    <property type="term" value="F:oxidoreductase activity"/>
    <property type="evidence" value="ECO:0007669"/>
    <property type="project" value="UniProtKB-KW"/>
</dbReference>
<dbReference type="SUPFAM" id="SSF51905">
    <property type="entry name" value="FAD/NAD(P)-binding domain"/>
    <property type="match status" value="1"/>
</dbReference>
<sequence>MTKHYDLIVIGSGTAAMVASHRMASAGRKVAVTDYRPFGGTCALRGCDPKKMLVTGAQVIDDVRRMTRRGVVAEDAHIAWPDLIAFKRTFTGPVPKKQERRYADRGIDAYHAQARFVGPNAVGLDGGERLEADHILLATGARPAPLGFPGEELLITNEEFLELEELPERIVLVGGGYIAAEFSHIAARAGARVTILQRGGRLLAHFDPDLVGWLMEKFSEVGIDVRTRTTVEGVEKTDRGFLVRARADADGGQPMTVEADLVVHAAGRIPDLDSLDLQGAGVERDGRGHLRLNEFLQSVSNPAVYAAGDAAQMGPPLTPVSSHDAKVVVRNILDGNRHRPDYRGVPSVAFTIPPIVGVGLSEQEAREKGLKFRMQSQLVPHWYTARRLAETVYGFKVLVDEETDLVIGAHLVGPHVDDVINLFGLAIRHGLTAENLKTTMFAYPTGASDIGYML</sequence>
<dbReference type="Pfam" id="PF07992">
    <property type="entry name" value="Pyr_redox_2"/>
    <property type="match status" value="1"/>
</dbReference>
<evidence type="ECO:0000259" key="5">
    <source>
        <dbReference type="Pfam" id="PF02852"/>
    </source>
</evidence>
<evidence type="ECO:0000256" key="3">
    <source>
        <dbReference type="ARBA" id="ARBA00022630"/>
    </source>
</evidence>
<dbReference type="PRINTS" id="PR00368">
    <property type="entry name" value="FADPNR"/>
</dbReference>
<evidence type="ECO:0000256" key="1">
    <source>
        <dbReference type="ARBA" id="ARBA00001974"/>
    </source>
</evidence>
<gene>
    <name evidence="7" type="ORF">ACFPN9_28900</name>
</gene>
<dbReference type="Gene3D" id="3.30.390.30">
    <property type="match status" value="1"/>
</dbReference>
<dbReference type="PRINTS" id="PR00411">
    <property type="entry name" value="PNDRDTASEI"/>
</dbReference>
<evidence type="ECO:0000259" key="6">
    <source>
        <dbReference type="Pfam" id="PF07992"/>
    </source>
</evidence>
<dbReference type="Gene3D" id="3.50.50.60">
    <property type="entry name" value="FAD/NAD(P)-binding domain"/>
    <property type="match status" value="2"/>
</dbReference>
<keyword evidence="8" id="KW-1185">Reference proteome</keyword>
<dbReference type="PANTHER" id="PTHR43014:SF5">
    <property type="entry name" value="GLUTATHIONE REDUCTASE (NADPH)"/>
    <property type="match status" value="1"/>
</dbReference>
<name>A0ABW0PBK7_9HYPH</name>
<dbReference type="Proteomes" id="UP001596060">
    <property type="component" value="Unassembled WGS sequence"/>
</dbReference>
<evidence type="ECO:0000313" key="7">
    <source>
        <dbReference type="EMBL" id="MFC5509239.1"/>
    </source>
</evidence>
<dbReference type="PIRSF" id="PIRSF000350">
    <property type="entry name" value="Mercury_reductase_MerA"/>
    <property type="match status" value="1"/>
</dbReference>
<dbReference type="InterPro" id="IPR001100">
    <property type="entry name" value="Pyr_nuc-diS_OxRdtase"/>
</dbReference>
<feature type="domain" description="FAD/NAD(P)-binding" evidence="6">
    <location>
        <begin position="5"/>
        <end position="324"/>
    </location>
</feature>
<dbReference type="EC" id="1.-.-.-" evidence="7"/>
<dbReference type="RefSeq" id="WP_067991367.1">
    <property type="nucleotide sequence ID" value="NZ_JBHSLU010000152.1"/>
</dbReference>
<evidence type="ECO:0000256" key="2">
    <source>
        <dbReference type="ARBA" id="ARBA00007532"/>
    </source>
</evidence>
<proteinExistence type="inferred from homology"/>
<dbReference type="EMBL" id="JBHSLU010000152">
    <property type="protein sequence ID" value="MFC5509239.1"/>
    <property type="molecule type" value="Genomic_DNA"/>
</dbReference>
<dbReference type="InterPro" id="IPR023753">
    <property type="entry name" value="FAD/NAD-binding_dom"/>
</dbReference>
<keyword evidence="7" id="KW-0560">Oxidoreductase</keyword>
<dbReference type="InterPro" id="IPR016156">
    <property type="entry name" value="FAD/NAD-linked_Rdtase_dimer_sf"/>
</dbReference>
<dbReference type="InterPro" id="IPR004099">
    <property type="entry name" value="Pyr_nucl-diS_OxRdtase_dimer"/>
</dbReference>
<keyword evidence="3" id="KW-0285">Flavoprotein</keyword>
<protein>
    <submittedName>
        <fullName evidence="7">Dihydrolipoyl dehydrogenase family protein</fullName>
        <ecNumber evidence="7">1.-.-.-</ecNumber>
    </submittedName>
</protein>
<organism evidence="7 8">
    <name type="scientific">Bosea massiliensis</name>
    <dbReference type="NCBI Taxonomy" id="151419"/>
    <lineage>
        <taxon>Bacteria</taxon>
        <taxon>Pseudomonadati</taxon>
        <taxon>Pseudomonadota</taxon>
        <taxon>Alphaproteobacteria</taxon>
        <taxon>Hyphomicrobiales</taxon>
        <taxon>Boseaceae</taxon>
        <taxon>Bosea</taxon>
    </lineage>
</organism>
<dbReference type="InterPro" id="IPR036188">
    <property type="entry name" value="FAD/NAD-bd_sf"/>
</dbReference>
<comment type="cofactor">
    <cofactor evidence="1">
        <name>FAD</name>
        <dbReference type="ChEBI" id="CHEBI:57692"/>
    </cofactor>
</comment>
<comment type="similarity">
    <text evidence="2">Belongs to the class-I pyridine nucleotide-disulfide oxidoreductase family.</text>
</comment>
<dbReference type="SUPFAM" id="SSF55424">
    <property type="entry name" value="FAD/NAD-linked reductases, dimerisation (C-terminal) domain"/>
    <property type="match status" value="1"/>
</dbReference>
<keyword evidence="4" id="KW-0274">FAD</keyword>
<evidence type="ECO:0000256" key="4">
    <source>
        <dbReference type="ARBA" id="ARBA00022827"/>
    </source>
</evidence>
<reference evidence="8" key="1">
    <citation type="journal article" date="2019" name="Int. J. Syst. Evol. Microbiol.">
        <title>The Global Catalogue of Microorganisms (GCM) 10K type strain sequencing project: providing services to taxonomists for standard genome sequencing and annotation.</title>
        <authorList>
            <consortium name="The Broad Institute Genomics Platform"/>
            <consortium name="The Broad Institute Genome Sequencing Center for Infectious Disease"/>
            <person name="Wu L."/>
            <person name="Ma J."/>
        </authorList>
    </citation>
    <scope>NUCLEOTIDE SEQUENCE [LARGE SCALE GENOMIC DNA]</scope>
    <source>
        <strain evidence="8">CCUG 43117</strain>
    </source>
</reference>
<accession>A0ABW0PBK7</accession>
<evidence type="ECO:0000313" key="8">
    <source>
        <dbReference type="Proteomes" id="UP001596060"/>
    </source>
</evidence>